<comment type="caution">
    <text evidence="6">The sequence shown here is derived from an EMBL/GenBank/DDBJ whole genome shotgun (WGS) entry which is preliminary data.</text>
</comment>
<keyword evidence="3" id="KW-0472">Membrane</keyword>
<feature type="transmembrane region" description="Helical" evidence="3">
    <location>
        <begin position="1274"/>
        <end position="1292"/>
    </location>
</feature>
<evidence type="ECO:0000256" key="4">
    <source>
        <dbReference type="SAM" id="SignalP"/>
    </source>
</evidence>
<dbReference type="Gene3D" id="2.60.120.260">
    <property type="entry name" value="Galactose-binding domain-like"/>
    <property type="match status" value="1"/>
</dbReference>
<feature type="compositionally biased region" description="Polar residues" evidence="2">
    <location>
        <begin position="1254"/>
        <end position="1265"/>
    </location>
</feature>
<gene>
    <name evidence="6" type="ORF">H8Z77_02265</name>
</gene>
<proteinExistence type="predicted"/>
<dbReference type="EMBL" id="JACOQK010000001">
    <property type="protein sequence ID" value="MBC5786846.1"/>
    <property type="molecule type" value="Genomic_DNA"/>
</dbReference>
<feature type="chain" id="PRO_5047524011" evidence="4">
    <location>
        <begin position="33"/>
        <end position="1297"/>
    </location>
</feature>
<organism evidence="6 7">
    <name type="scientific">Clostridium facile</name>
    <dbReference type="NCBI Taxonomy" id="2763035"/>
    <lineage>
        <taxon>Bacteria</taxon>
        <taxon>Bacillati</taxon>
        <taxon>Bacillota</taxon>
        <taxon>Clostridia</taxon>
        <taxon>Eubacteriales</taxon>
        <taxon>Clostridiaceae</taxon>
        <taxon>Clostridium</taxon>
    </lineage>
</organism>
<dbReference type="Proteomes" id="UP000649151">
    <property type="component" value="Unassembled WGS sequence"/>
</dbReference>
<dbReference type="InterPro" id="IPR054593">
    <property type="entry name" value="Beta-mannosidase-like_N2"/>
</dbReference>
<feature type="domain" description="Beta-mannosidase-like galactose-binding" evidence="5">
    <location>
        <begin position="907"/>
        <end position="973"/>
    </location>
</feature>
<protein>
    <submittedName>
        <fullName evidence="6">FIVAR domain-containing protein</fullName>
    </submittedName>
</protein>
<dbReference type="Pfam" id="PF17132">
    <property type="entry name" value="Glyco_hydro_106"/>
    <property type="match status" value="1"/>
</dbReference>
<dbReference type="PANTHER" id="PTHR36848">
    <property type="entry name" value="DNA-BINDING PROTEIN (PUTATIVE SECRETED PROTEIN)-RELATED"/>
    <property type="match status" value="1"/>
</dbReference>
<evidence type="ECO:0000259" key="5">
    <source>
        <dbReference type="Pfam" id="PF22666"/>
    </source>
</evidence>
<dbReference type="SUPFAM" id="SSF49785">
    <property type="entry name" value="Galactose-binding domain-like"/>
    <property type="match status" value="1"/>
</dbReference>
<keyword evidence="3" id="KW-1133">Transmembrane helix</keyword>
<keyword evidence="1" id="KW-0378">Hydrolase</keyword>
<evidence type="ECO:0000256" key="2">
    <source>
        <dbReference type="SAM" id="MobiDB-lite"/>
    </source>
</evidence>
<evidence type="ECO:0000313" key="7">
    <source>
        <dbReference type="Proteomes" id="UP000649151"/>
    </source>
</evidence>
<dbReference type="RefSeq" id="WP_186996048.1">
    <property type="nucleotide sequence ID" value="NZ_JACOQK010000001.1"/>
</dbReference>
<dbReference type="PANTHER" id="PTHR36848:SF2">
    <property type="entry name" value="SECRETED PROTEIN"/>
    <property type="match status" value="1"/>
</dbReference>
<reference evidence="6 7" key="1">
    <citation type="submission" date="2020-08" db="EMBL/GenBank/DDBJ databases">
        <title>Genome public.</title>
        <authorList>
            <person name="Liu C."/>
            <person name="Sun Q."/>
        </authorList>
    </citation>
    <scope>NUCLEOTIDE SEQUENCE [LARGE SCALE GENOMIC DNA]</scope>
    <source>
        <strain evidence="6 7">NSJ-27</strain>
    </source>
</reference>
<dbReference type="Pfam" id="PF22666">
    <property type="entry name" value="Glyco_hydro_2_N2"/>
    <property type="match status" value="1"/>
</dbReference>
<dbReference type="Gene3D" id="3.20.20.80">
    <property type="entry name" value="Glycosidases"/>
    <property type="match status" value="1"/>
</dbReference>
<dbReference type="Pfam" id="PF07554">
    <property type="entry name" value="FIVAR"/>
    <property type="match status" value="3"/>
</dbReference>
<feature type="signal peptide" evidence="4">
    <location>
        <begin position="1"/>
        <end position="32"/>
    </location>
</feature>
<feature type="region of interest" description="Disordered" evidence="2">
    <location>
        <begin position="1239"/>
        <end position="1269"/>
    </location>
</feature>
<name>A0ABR7IP05_9CLOT</name>
<dbReference type="InterPro" id="IPR053161">
    <property type="entry name" value="Ulvan_degrading_GH"/>
</dbReference>
<feature type="compositionally biased region" description="Low complexity" evidence="2">
    <location>
        <begin position="1241"/>
        <end position="1253"/>
    </location>
</feature>
<keyword evidence="7" id="KW-1185">Reference proteome</keyword>
<sequence length="1297" mass="141543">MKHTLKTKMLAAVLSVTMVASMGIGMTQTALAGNMDSAISAAEFAKPGMEYRPGVRWWWSMGTSTEELLEQIDYLAENGFGMIEIVPFNSGYLTDDPAGPMGATSATDTIYPDENLFDYDTPSYYKKLETVIAAAAEKGIIVDLNMGSGYLASYKTVTPEQSQGNMALGRNTVTVADDGVNQALTVTIPEVEVSPLYDATANGNPMAEWSGEKTLQALVFSKIDGTGTELKKGNQFIDLEKQEVSKSYDNQLVLDAEHTIVVDLTDKEYHPGDTVTVTPDLAGNWEVIALYTVPSCSIPIRGIYDKSYVVDHMDANAVNDYVNDWLGNPEGLQPIIEKYGDSIRAGFNDSYEFYDDMLYNNNLYTEAKNPDNLIGYDISKYIPAMYQLSNDCFTIGKTNGNIAKYDKTTDTFLTYDLTDDEKTRIEYDYNQLINQLFMEGMESFSNTLEDYGMVYRQQAYNPPIDTIKSSYYVDIPETEGLSEYSLRRVSSGAHLYGKNLVTSEVYTLGSTPYQCTPQFIKNGYDLMATSGVNNFFYHGLSSTYFGSEEAKAVEAYGENGWRGWPTIGIEVGSVNPIWPYFNNLNTYAARANYMMRQGTPSSDVAIYMPLFGSIQETDAVKTMNYNGYTYDAVNDDAIQNEFSYQDGKIVAATSGMTYDVLLIQDQTMPVETINALNELAKQGAPIIFYGDLPNKQPSYADGNYAALDQQVVDAATAITTNYDNVTCVSTMEEYTIALDQNVTAPISCEYNTNVRLARRSLETGGELAYIRNTSKEQMTVTLDIDPSLENCYWLDQNSGEIYQAEKDGNTITVTLESEAAIGLVCEPEQVGFQESELSEGIPDSINTQPVDETIPLEGFTLSVTADNIGSTQRGEQQTVTYDGENVFGNWKDDSFNDGTLKYVSDPGTYTTTFQMEDINNEKVVLDLGNVYSAATVTVNGTEIGQVTFEPFTIDITSALKTGENTINIEIQPLGANRRAGFAAAYQEIKAAGETPSPFYNFYNNYCSSAKPVDTGIEGPIQLNVYQADVQADKGILNSVIQYAEAAKESGEYDNAIESVQKSFDAALENAKTVANNAGATQEEVDAAWKTLLNEIHKLGFVAGDKTELASLIEAANEINAELDRYVEAGKAEFTAALESAVAVYEDGDAMQAEVNEAADNLLSAMLNLRYKADKSILEDVLTEAGKVDANAYTAESYAALQAAVAEASDVYNNENATQEEVDAAVTSVQTAIDNLVAVDGTPAETPTENNNTARSQTGQESTTPKANAAKTGDFAPIAGMAAIAIAGAALVLSRKKK</sequence>
<accession>A0ABR7IP05</accession>
<keyword evidence="4" id="KW-0732">Signal</keyword>
<dbReference type="InterPro" id="IPR008979">
    <property type="entry name" value="Galactose-bd-like_sf"/>
</dbReference>
<dbReference type="Gene3D" id="1.20.1270.90">
    <property type="entry name" value="AF1782-like"/>
    <property type="match status" value="3"/>
</dbReference>
<evidence type="ECO:0000256" key="1">
    <source>
        <dbReference type="ARBA" id="ARBA00022801"/>
    </source>
</evidence>
<dbReference type="NCBIfam" id="NF045579">
    <property type="entry name" value="rhamnoside_JR"/>
    <property type="match status" value="1"/>
</dbReference>
<evidence type="ECO:0000256" key="3">
    <source>
        <dbReference type="SAM" id="Phobius"/>
    </source>
</evidence>
<evidence type="ECO:0000313" key="6">
    <source>
        <dbReference type="EMBL" id="MBC5786846.1"/>
    </source>
</evidence>
<keyword evidence="3" id="KW-0812">Transmembrane</keyword>